<dbReference type="Proteomes" id="UP000546917">
    <property type="component" value="Unassembled WGS sequence"/>
</dbReference>
<evidence type="ECO:0000313" key="1">
    <source>
        <dbReference type="EMBL" id="NOL59332.1"/>
    </source>
</evidence>
<comment type="caution">
    <text evidence="1">The sequence shown here is derived from an EMBL/GenBank/DDBJ whole genome shotgun (WGS) entry which is preliminary data.</text>
</comment>
<proteinExistence type="predicted"/>
<accession>A0A7K4FJW2</accession>
<gene>
    <name evidence="1" type="ORF">HLB00_00565</name>
</gene>
<sequence>MFDKIERLDDNEVMIDFLLVYYISNEFIDAYIANRAMSMKHIVEKNIPLSMKKLLSQQSEF</sequence>
<protein>
    <submittedName>
        <fullName evidence="1">Uncharacterized protein</fullName>
    </submittedName>
</protein>
<dbReference type="EMBL" id="JABGBP010000014">
    <property type="protein sequence ID" value="NOL59332.1"/>
    <property type="molecule type" value="Genomic_DNA"/>
</dbReference>
<organism evidence="1 2">
    <name type="scientific">Ferroplasma acidiphilum</name>
    <dbReference type="NCBI Taxonomy" id="74969"/>
    <lineage>
        <taxon>Archaea</taxon>
        <taxon>Methanobacteriati</taxon>
        <taxon>Thermoplasmatota</taxon>
        <taxon>Thermoplasmata</taxon>
        <taxon>Thermoplasmatales</taxon>
        <taxon>Ferroplasmaceae</taxon>
        <taxon>Ferroplasma</taxon>
    </lineage>
</organism>
<reference evidence="1 2" key="1">
    <citation type="submission" date="2020-05" db="EMBL/GenBank/DDBJ databases">
        <authorList>
            <person name="Zhang R."/>
        </authorList>
    </citation>
    <scope>NUCLEOTIDE SEQUENCE [LARGE SCALE GENOMIC DNA]</scope>
    <source>
        <strain evidence="1 2">DSM 28986</strain>
    </source>
</reference>
<dbReference type="AlphaFoldDB" id="A0A7K4FJW2"/>
<name>A0A7K4FJW2_9ARCH</name>
<evidence type="ECO:0000313" key="2">
    <source>
        <dbReference type="Proteomes" id="UP000546917"/>
    </source>
</evidence>